<protein>
    <submittedName>
        <fullName evidence="10">Cation diffusion facilitator family transporter</fullName>
    </submittedName>
</protein>
<evidence type="ECO:0000259" key="9">
    <source>
        <dbReference type="Pfam" id="PF16916"/>
    </source>
</evidence>
<dbReference type="InterPro" id="IPR036837">
    <property type="entry name" value="Cation_efflux_CTD_sf"/>
</dbReference>
<feature type="transmembrane region" description="Helical" evidence="7">
    <location>
        <begin position="77"/>
        <end position="94"/>
    </location>
</feature>
<feature type="transmembrane region" description="Helical" evidence="7">
    <location>
        <begin position="30"/>
        <end position="56"/>
    </location>
</feature>
<dbReference type="Proteomes" id="UP000242592">
    <property type="component" value="Unassembled WGS sequence"/>
</dbReference>
<keyword evidence="11" id="KW-1185">Reference proteome</keyword>
<dbReference type="GO" id="GO:0008324">
    <property type="term" value="F:monoatomic cation transmembrane transporter activity"/>
    <property type="evidence" value="ECO:0007669"/>
    <property type="project" value="InterPro"/>
</dbReference>
<dbReference type="PANTHER" id="PTHR43840">
    <property type="entry name" value="MITOCHONDRIAL METAL TRANSPORTER 1-RELATED"/>
    <property type="match status" value="1"/>
</dbReference>
<gene>
    <name evidence="10" type="ORF">SAMN02745199_0791</name>
</gene>
<evidence type="ECO:0000256" key="2">
    <source>
        <dbReference type="ARBA" id="ARBA00008114"/>
    </source>
</evidence>
<dbReference type="SUPFAM" id="SSF160240">
    <property type="entry name" value="Cation efflux protein cytoplasmic domain-like"/>
    <property type="match status" value="1"/>
</dbReference>
<dbReference type="AlphaFoldDB" id="A0A1M5S443"/>
<evidence type="ECO:0000256" key="6">
    <source>
        <dbReference type="ARBA" id="ARBA00023136"/>
    </source>
</evidence>
<dbReference type="Pfam" id="PF01545">
    <property type="entry name" value="Cation_efflux"/>
    <property type="match status" value="1"/>
</dbReference>
<dbReference type="EMBL" id="FQXN01000002">
    <property type="protein sequence ID" value="SHH33249.1"/>
    <property type="molecule type" value="Genomic_DNA"/>
</dbReference>
<dbReference type="FunFam" id="1.20.1510.10:FF:000006">
    <property type="entry name" value="Divalent cation efflux transporter"/>
    <property type="match status" value="1"/>
</dbReference>
<reference evidence="11" key="1">
    <citation type="submission" date="2016-11" db="EMBL/GenBank/DDBJ databases">
        <authorList>
            <person name="Varghese N."/>
            <person name="Submissions S."/>
        </authorList>
    </citation>
    <scope>NUCLEOTIDE SEQUENCE [LARGE SCALE GENOMIC DNA]</scope>
    <source>
        <strain evidence="11">DSM 15807</strain>
    </source>
</reference>
<evidence type="ECO:0000313" key="10">
    <source>
        <dbReference type="EMBL" id="SHH33249.1"/>
    </source>
</evidence>
<feature type="domain" description="Cation efflux protein cytoplasmic" evidence="9">
    <location>
        <begin position="214"/>
        <end position="287"/>
    </location>
</feature>
<dbReference type="InterPro" id="IPR058533">
    <property type="entry name" value="Cation_efflux_TM"/>
</dbReference>
<dbReference type="Pfam" id="PF16916">
    <property type="entry name" value="ZT_dimer"/>
    <property type="match status" value="1"/>
</dbReference>
<evidence type="ECO:0000313" key="11">
    <source>
        <dbReference type="Proteomes" id="UP000242592"/>
    </source>
</evidence>
<dbReference type="GO" id="GO:0016020">
    <property type="term" value="C:membrane"/>
    <property type="evidence" value="ECO:0007669"/>
    <property type="project" value="UniProtKB-SubCell"/>
</dbReference>
<evidence type="ECO:0000256" key="4">
    <source>
        <dbReference type="ARBA" id="ARBA00022692"/>
    </source>
</evidence>
<dbReference type="STRING" id="1123380.SAMN02745199_0791"/>
<proteinExistence type="inferred from homology"/>
<dbReference type="Gene3D" id="3.30.70.1350">
    <property type="entry name" value="Cation efflux protein, cytoplasmic domain"/>
    <property type="match status" value="1"/>
</dbReference>
<dbReference type="InterPro" id="IPR002524">
    <property type="entry name" value="Cation_efflux"/>
</dbReference>
<comment type="similarity">
    <text evidence="2">Belongs to the cation diffusion facilitator (CDF) transporter (TC 2.A.4) family.</text>
</comment>
<keyword evidence="6 7" id="KW-0472">Membrane</keyword>
<keyword evidence="5 7" id="KW-1133">Transmembrane helix</keyword>
<feature type="domain" description="Cation efflux protein transmembrane" evidence="8">
    <location>
        <begin position="10"/>
        <end position="203"/>
    </location>
</feature>
<evidence type="ECO:0000256" key="7">
    <source>
        <dbReference type="SAM" id="Phobius"/>
    </source>
</evidence>
<dbReference type="PANTHER" id="PTHR43840:SF50">
    <property type="entry name" value="MANGANESE EFFLUX SYSTEM PROTEIN MNES"/>
    <property type="match status" value="1"/>
</dbReference>
<evidence type="ECO:0000256" key="1">
    <source>
        <dbReference type="ARBA" id="ARBA00004141"/>
    </source>
</evidence>
<keyword evidence="3" id="KW-0813">Transport</keyword>
<dbReference type="InterPro" id="IPR027470">
    <property type="entry name" value="Cation_efflux_CTD"/>
</dbReference>
<dbReference type="RefSeq" id="WP_073072423.1">
    <property type="nucleotide sequence ID" value="NZ_FQXN01000002.1"/>
</dbReference>
<evidence type="ECO:0000256" key="3">
    <source>
        <dbReference type="ARBA" id="ARBA00022448"/>
    </source>
</evidence>
<dbReference type="InterPro" id="IPR027469">
    <property type="entry name" value="Cation_efflux_TMD_sf"/>
</dbReference>
<sequence length="302" mass="34283">MEKSVKKVTIIAVLTNSTLAFLKVFTGLMFNSMAVLADGIDSSTDIFTSLVVFFATRFSSKPPDKLHPYGHQKVENIAAKIISFVIFYAGISLLTESFKRLITGNYQTILGIIPILVTIISMAGKFILFIMEYKIGKKYQRQSLIAEALNMRNDILLSTLVFFGVFLNKIGLSWADPVVGMIMSIIILKVSFEIFSENFYSLMDGIHPKEEWLYDMVFENCKKCDGVYNPHKVRIRKIGNKYDIDLDIEVDPNLTVKQAHEITKCLRSKIIDSLGDELYDVVIHVEPLLNDEIEPYGLEEKK</sequence>
<dbReference type="Gene3D" id="1.20.1510.10">
    <property type="entry name" value="Cation efflux protein transmembrane domain"/>
    <property type="match status" value="1"/>
</dbReference>
<evidence type="ECO:0000259" key="8">
    <source>
        <dbReference type="Pfam" id="PF01545"/>
    </source>
</evidence>
<name>A0A1M5S443_9BACT</name>
<feature type="transmembrane region" description="Helical" evidence="7">
    <location>
        <begin position="106"/>
        <end position="133"/>
    </location>
</feature>
<accession>A0A1M5S443</accession>
<comment type="subcellular location">
    <subcellularLocation>
        <location evidence="1">Membrane</location>
        <topology evidence="1">Multi-pass membrane protein</topology>
    </subcellularLocation>
</comment>
<dbReference type="OrthoDB" id="9806522at2"/>
<dbReference type="SUPFAM" id="SSF161111">
    <property type="entry name" value="Cation efflux protein transmembrane domain-like"/>
    <property type="match status" value="1"/>
</dbReference>
<keyword evidence="4 7" id="KW-0812">Transmembrane</keyword>
<evidence type="ECO:0000256" key="5">
    <source>
        <dbReference type="ARBA" id="ARBA00022989"/>
    </source>
</evidence>
<dbReference type="InterPro" id="IPR050291">
    <property type="entry name" value="CDF_Transporter"/>
</dbReference>
<feature type="transmembrane region" description="Helical" evidence="7">
    <location>
        <begin position="154"/>
        <end position="172"/>
    </location>
</feature>
<dbReference type="NCBIfam" id="TIGR01297">
    <property type="entry name" value="CDF"/>
    <property type="match status" value="1"/>
</dbReference>
<organism evidence="10 11">
    <name type="scientific">Thermosipho atlanticus DSM 15807</name>
    <dbReference type="NCBI Taxonomy" id="1123380"/>
    <lineage>
        <taxon>Bacteria</taxon>
        <taxon>Thermotogati</taxon>
        <taxon>Thermotogota</taxon>
        <taxon>Thermotogae</taxon>
        <taxon>Thermotogales</taxon>
        <taxon>Fervidobacteriaceae</taxon>
        <taxon>Thermosipho</taxon>
    </lineage>
</organism>